<feature type="region of interest" description="Disordered" evidence="2">
    <location>
        <begin position="140"/>
        <end position="161"/>
    </location>
</feature>
<dbReference type="InterPro" id="IPR011706">
    <property type="entry name" value="Cu-oxidase_C"/>
</dbReference>
<accession>A0ABY7QGD3</accession>
<reference evidence="8" key="1">
    <citation type="submission" date="2022-12" db="EMBL/GenBank/DDBJ databases">
        <authorList>
            <person name="Mo P."/>
        </authorList>
    </citation>
    <scope>NUCLEOTIDE SEQUENCE [LARGE SCALE GENOMIC DNA]</scope>
    <source>
        <strain evidence="8">HUAS 3-15</strain>
    </source>
</reference>
<evidence type="ECO:0000313" key="7">
    <source>
        <dbReference type="EMBL" id="WBP91329.1"/>
    </source>
</evidence>
<evidence type="ECO:0000259" key="4">
    <source>
        <dbReference type="Pfam" id="PF00394"/>
    </source>
</evidence>
<dbReference type="PANTHER" id="PTHR48267">
    <property type="entry name" value="CUPREDOXIN SUPERFAMILY PROTEIN"/>
    <property type="match status" value="1"/>
</dbReference>
<dbReference type="PANTHER" id="PTHR48267:SF1">
    <property type="entry name" value="BILIRUBIN OXIDASE"/>
    <property type="match status" value="1"/>
</dbReference>
<feature type="domain" description="Plastocyanin-like" evidence="5">
    <location>
        <begin position="436"/>
        <end position="540"/>
    </location>
</feature>
<keyword evidence="8" id="KW-1185">Reference proteome</keyword>
<dbReference type="EMBL" id="CP115450">
    <property type="protein sequence ID" value="WBP91329.1"/>
    <property type="molecule type" value="Genomic_DNA"/>
</dbReference>
<keyword evidence="3" id="KW-0732">Signal</keyword>
<dbReference type="Pfam" id="PF07732">
    <property type="entry name" value="Cu-oxidase_3"/>
    <property type="match status" value="1"/>
</dbReference>
<dbReference type="InterPro" id="IPR045087">
    <property type="entry name" value="Cu-oxidase_fam"/>
</dbReference>
<feature type="chain" id="PRO_5045583703" evidence="3">
    <location>
        <begin position="25"/>
        <end position="580"/>
    </location>
</feature>
<protein>
    <submittedName>
        <fullName evidence="7">Multicopper oxidase family protein</fullName>
    </submittedName>
</protein>
<dbReference type="SUPFAM" id="SSF49503">
    <property type="entry name" value="Cupredoxins"/>
    <property type="match status" value="3"/>
</dbReference>
<dbReference type="Pfam" id="PF07731">
    <property type="entry name" value="Cu-oxidase_2"/>
    <property type="match status" value="1"/>
</dbReference>
<evidence type="ECO:0000256" key="1">
    <source>
        <dbReference type="ARBA" id="ARBA00010609"/>
    </source>
</evidence>
<dbReference type="Pfam" id="PF00394">
    <property type="entry name" value="Cu-oxidase"/>
    <property type="match status" value="1"/>
</dbReference>
<dbReference type="Proteomes" id="UP001212821">
    <property type="component" value="Chromosome"/>
</dbReference>
<dbReference type="Gene3D" id="2.60.40.420">
    <property type="entry name" value="Cupredoxins - blue copper proteins"/>
    <property type="match status" value="3"/>
</dbReference>
<evidence type="ECO:0000256" key="3">
    <source>
        <dbReference type="SAM" id="SignalP"/>
    </source>
</evidence>
<gene>
    <name evidence="7" type="ORF">O1G21_39245</name>
</gene>
<dbReference type="RefSeq" id="WP_270150603.1">
    <property type="nucleotide sequence ID" value="NZ_CP115450.1"/>
</dbReference>
<organism evidence="7 8">
    <name type="scientific">Kitasatospora cathayae</name>
    <dbReference type="NCBI Taxonomy" id="3004092"/>
    <lineage>
        <taxon>Bacteria</taxon>
        <taxon>Bacillati</taxon>
        <taxon>Actinomycetota</taxon>
        <taxon>Actinomycetes</taxon>
        <taxon>Kitasatosporales</taxon>
        <taxon>Streptomycetaceae</taxon>
        <taxon>Kitasatospora</taxon>
    </lineage>
</organism>
<proteinExistence type="inferred from homology"/>
<evidence type="ECO:0000259" key="5">
    <source>
        <dbReference type="Pfam" id="PF07731"/>
    </source>
</evidence>
<dbReference type="InterPro" id="IPR011707">
    <property type="entry name" value="Cu-oxidase-like_N"/>
</dbReference>
<feature type="domain" description="Plastocyanin-like" evidence="4">
    <location>
        <begin position="238"/>
        <end position="353"/>
    </location>
</feature>
<evidence type="ECO:0000259" key="6">
    <source>
        <dbReference type="Pfam" id="PF07732"/>
    </source>
</evidence>
<name>A0ABY7QGD3_9ACTN</name>
<evidence type="ECO:0000313" key="8">
    <source>
        <dbReference type="Proteomes" id="UP001212821"/>
    </source>
</evidence>
<dbReference type="InterPro" id="IPR001117">
    <property type="entry name" value="Cu-oxidase_2nd"/>
</dbReference>
<feature type="signal peptide" evidence="3">
    <location>
        <begin position="1"/>
        <end position="24"/>
    </location>
</feature>
<sequence length="580" mass="63315">MAKTAFGRRPRTLGGRLLAGLAGAAVIAAGTVSAPVSTARADDDPPTCAPSPTPPFFMDEAQQPPLAEMDGPDHYTVTAAVHYTHRFASSWPPVKTLAYSTANASTDYSGPEIVTREGHPVDVKIVNALPPAGTPIFPFGQPNNDNPANLHHHGGLQPAPSDGVPAPLGVELPPGDSYTNHYPNDQAAAPLFYHTHTDKLTGYQAYPGLVGFSPHTDERERHFGLPSGEFSKEYELQDKSFAPATKQLCYTNFGDLPVINGTIAPKQQVEPRRYLFTLLNSSANRFYHLSLRQVGGHRGNHHGLPPRMTVVASDDGYLHHPAQVDDLLIAPGERYRVVIDFTGHHTQQWVLANDAPAPYPGPNTAPRIPQLMRFDIGTDVTSPDHSRIPGTLDETNNREPLSAKLREARLRTVQAGVGDVPGAPQLGDKDRLLNYEDPPTETPQLNSWEVWAIRNHGANAHPIHLHLLEMQLVGRWHVGQWDDNGKPVPSSIGPFEPAPAYESGPKDVFIAPPDYITAWVGKFTVPGTAVWHCHILPHEDGTTTNGKIEMMRPLVIGSEPQTQLPRVGTLERLDRLVRQP</sequence>
<dbReference type="InterPro" id="IPR008972">
    <property type="entry name" value="Cupredoxin"/>
</dbReference>
<comment type="similarity">
    <text evidence="1">Belongs to the multicopper oxidase family.</text>
</comment>
<feature type="domain" description="Plastocyanin-like" evidence="6">
    <location>
        <begin position="145"/>
        <end position="212"/>
    </location>
</feature>
<evidence type="ECO:0000256" key="2">
    <source>
        <dbReference type="SAM" id="MobiDB-lite"/>
    </source>
</evidence>